<dbReference type="UniPathway" id="UPA00056">
    <property type="reaction ID" value="UER00094"/>
</dbReference>
<dbReference type="HAMAP" id="MF_00061">
    <property type="entry name" value="IspE"/>
    <property type="match status" value="1"/>
</dbReference>
<evidence type="ECO:0000256" key="7">
    <source>
        <dbReference type="ARBA" id="ARBA00022840"/>
    </source>
</evidence>
<evidence type="ECO:0000256" key="5">
    <source>
        <dbReference type="ARBA" id="ARBA00022741"/>
    </source>
</evidence>
<evidence type="ECO:0000256" key="1">
    <source>
        <dbReference type="ARBA" id="ARBA00009684"/>
    </source>
</evidence>
<evidence type="ECO:0000256" key="6">
    <source>
        <dbReference type="ARBA" id="ARBA00022777"/>
    </source>
</evidence>
<feature type="domain" description="GHMP kinase C-terminal" evidence="11">
    <location>
        <begin position="206"/>
        <end position="267"/>
    </location>
</feature>
<evidence type="ECO:0000313" key="13">
    <source>
        <dbReference type="Proteomes" id="UP000282196"/>
    </source>
</evidence>
<dbReference type="InterPro" id="IPR006204">
    <property type="entry name" value="GHMP_kinase_N_dom"/>
</dbReference>
<evidence type="ECO:0000256" key="4">
    <source>
        <dbReference type="ARBA" id="ARBA00022679"/>
    </source>
</evidence>
<feature type="active site" evidence="9">
    <location>
        <position position="135"/>
    </location>
</feature>
<name>A0A388TKN4_9BACT</name>
<sequence length="291" mass="31765">MTGLWVQSAAKINLVLNVLGKRTDGYHELQMVMQSVSLYDTLELVPADTLRLTAPAGITNDPQQNLVYQAAALLCQKYQIKQGVQITLRKNIPLASGLAGGSTDCAGVLLGLDQFFGLNRPVSELADIANLLGSDTAYCLYGGSYIAQGRGEILQKLPELPELYGLILKPPFSLSTATVYNKAVTGKNSSLKLKRYLTGKVSLANLQNNMQNDLIKPALLLQPELADYFKMVESTNPTAWQMSGSGPSIFAFYKDQETRNTAVTTLRRLTNEPCQIFPVETTNIAQIISET</sequence>
<dbReference type="InterPro" id="IPR014721">
    <property type="entry name" value="Ribsml_uS5_D2-typ_fold_subgr"/>
</dbReference>
<dbReference type="Gene3D" id="3.30.230.10">
    <property type="match status" value="1"/>
</dbReference>
<dbReference type="Proteomes" id="UP000282196">
    <property type="component" value="Unassembled WGS sequence"/>
</dbReference>
<dbReference type="InterPro" id="IPR004424">
    <property type="entry name" value="IspE"/>
</dbReference>
<keyword evidence="9" id="KW-0414">Isoprene biosynthesis</keyword>
<evidence type="ECO:0000256" key="8">
    <source>
        <dbReference type="ARBA" id="ARBA00032554"/>
    </source>
</evidence>
<dbReference type="EMBL" id="BGZP01000002">
    <property type="protein sequence ID" value="GBR77461.1"/>
    <property type="molecule type" value="Genomic_DNA"/>
</dbReference>
<comment type="caution">
    <text evidence="12">The sequence shown here is derived from an EMBL/GenBank/DDBJ whole genome shotgun (WGS) entry which is preliminary data.</text>
</comment>
<dbReference type="Pfam" id="PF00288">
    <property type="entry name" value="GHMP_kinases_N"/>
    <property type="match status" value="1"/>
</dbReference>
<dbReference type="InterPro" id="IPR013750">
    <property type="entry name" value="GHMP_kinase_C_dom"/>
</dbReference>
<evidence type="ECO:0000256" key="9">
    <source>
        <dbReference type="HAMAP-Rule" id="MF_00061"/>
    </source>
</evidence>
<proteinExistence type="inferred from homology"/>
<dbReference type="AlphaFoldDB" id="A0A388TKN4"/>
<reference evidence="12 13" key="1">
    <citation type="journal article" date="2019" name="ISME J.">
        <title>Genome analyses of uncultured TG2/ZB3 bacteria in 'Margulisbacteria' specifically attached to ectosymbiotic spirochetes of protists in the termite gut.</title>
        <authorList>
            <person name="Utami Y.D."/>
            <person name="Kuwahara H."/>
            <person name="Igai K."/>
            <person name="Murakami T."/>
            <person name="Sugaya K."/>
            <person name="Morikawa T."/>
            <person name="Nagura Y."/>
            <person name="Yuki M."/>
            <person name="Deevong P."/>
            <person name="Inoue T."/>
            <person name="Kihara K."/>
            <person name="Lo N."/>
            <person name="Yamada A."/>
            <person name="Ohkuma M."/>
            <person name="Hongoh Y."/>
        </authorList>
    </citation>
    <scope>NUCLEOTIDE SEQUENCE [LARGE SCALE GENOMIC DNA]</scope>
    <source>
        <strain evidence="12">RsDinE6-01</strain>
    </source>
</reference>
<protein>
    <recommendedName>
        <fullName evidence="3 9">4-diphosphocytidyl-2-C-methyl-D-erythritol kinase</fullName>
        <shortName evidence="9">CMK</shortName>
        <ecNumber evidence="2 9">2.7.1.148</ecNumber>
    </recommendedName>
    <alternativeName>
        <fullName evidence="8 9">4-(cytidine-5'-diphospho)-2-C-methyl-D-erythritol kinase</fullName>
    </alternativeName>
</protein>
<dbReference type="GO" id="GO:0019288">
    <property type="term" value="P:isopentenyl diphosphate biosynthetic process, methylerythritol 4-phosphate pathway"/>
    <property type="evidence" value="ECO:0007669"/>
    <property type="project" value="UniProtKB-UniRule"/>
</dbReference>
<dbReference type="SUPFAM" id="SSF54211">
    <property type="entry name" value="Ribosomal protein S5 domain 2-like"/>
    <property type="match status" value="1"/>
</dbReference>
<dbReference type="EC" id="2.7.1.148" evidence="2 9"/>
<gene>
    <name evidence="9 12" type="primary">ispE</name>
    <name evidence="12" type="ORF">RDn1_120</name>
</gene>
<dbReference type="Gene3D" id="3.30.70.890">
    <property type="entry name" value="GHMP kinase, C-terminal domain"/>
    <property type="match status" value="1"/>
</dbReference>
<feature type="domain" description="GHMP kinase N-terminal" evidence="10">
    <location>
        <begin position="65"/>
        <end position="143"/>
    </location>
</feature>
<dbReference type="PANTHER" id="PTHR43527:SF2">
    <property type="entry name" value="4-DIPHOSPHOCYTIDYL-2-C-METHYL-D-ERYTHRITOL KINASE, CHLOROPLASTIC"/>
    <property type="match status" value="1"/>
</dbReference>
<dbReference type="Pfam" id="PF08544">
    <property type="entry name" value="GHMP_kinases_C"/>
    <property type="match status" value="1"/>
</dbReference>
<evidence type="ECO:0000313" key="12">
    <source>
        <dbReference type="EMBL" id="GBR77461.1"/>
    </source>
</evidence>
<comment type="similarity">
    <text evidence="1 9">Belongs to the GHMP kinase family. IspE subfamily.</text>
</comment>
<dbReference type="GO" id="GO:0050515">
    <property type="term" value="F:4-(cytidine 5'-diphospho)-2-C-methyl-D-erythritol kinase activity"/>
    <property type="evidence" value="ECO:0007669"/>
    <property type="project" value="UniProtKB-UniRule"/>
</dbReference>
<dbReference type="GO" id="GO:0005524">
    <property type="term" value="F:ATP binding"/>
    <property type="evidence" value="ECO:0007669"/>
    <property type="project" value="UniProtKB-UniRule"/>
</dbReference>
<dbReference type="InterPro" id="IPR036554">
    <property type="entry name" value="GHMP_kinase_C_sf"/>
</dbReference>
<evidence type="ECO:0000256" key="2">
    <source>
        <dbReference type="ARBA" id="ARBA00012052"/>
    </source>
</evidence>
<comment type="catalytic activity">
    <reaction evidence="9">
        <text>4-CDP-2-C-methyl-D-erythritol + ATP = 4-CDP-2-C-methyl-D-erythritol 2-phosphate + ADP + H(+)</text>
        <dbReference type="Rhea" id="RHEA:18437"/>
        <dbReference type="ChEBI" id="CHEBI:15378"/>
        <dbReference type="ChEBI" id="CHEBI:30616"/>
        <dbReference type="ChEBI" id="CHEBI:57823"/>
        <dbReference type="ChEBI" id="CHEBI:57919"/>
        <dbReference type="ChEBI" id="CHEBI:456216"/>
        <dbReference type="EC" id="2.7.1.148"/>
    </reaction>
</comment>
<dbReference type="PIRSF" id="PIRSF010376">
    <property type="entry name" value="IspE"/>
    <property type="match status" value="1"/>
</dbReference>
<dbReference type="GO" id="GO:0016114">
    <property type="term" value="P:terpenoid biosynthetic process"/>
    <property type="evidence" value="ECO:0007669"/>
    <property type="project" value="UniProtKB-UniRule"/>
</dbReference>
<comment type="pathway">
    <text evidence="9">Isoprenoid biosynthesis; isopentenyl diphosphate biosynthesis via DXP pathway; isopentenyl diphosphate from 1-deoxy-D-xylulose 5-phosphate: step 3/6.</text>
</comment>
<organism evidence="12 13">
    <name type="scientific">Candidatus Termititenax dinenymphae</name>
    <dbReference type="NCBI Taxonomy" id="2218523"/>
    <lineage>
        <taxon>Bacteria</taxon>
        <taxon>Bacillati</taxon>
        <taxon>Candidatus Margulisiibacteriota</taxon>
        <taxon>Candidatus Termititenacia</taxon>
        <taxon>Candidatus Termititenacales</taxon>
        <taxon>Candidatus Termititenacaceae</taxon>
        <taxon>Candidatus Termititenax</taxon>
    </lineage>
</organism>
<feature type="active site" evidence="9">
    <location>
        <position position="11"/>
    </location>
</feature>
<keyword evidence="4 9" id="KW-0808">Transferase</keyword>
<dbReference type="PANTHER" id="PTHR43527">
    <property type="entry name" value="4-DIPHOSPHOCYTIDYL-2-C-METHYL-D-ERYTHRITOL KINASE, CHLOROPLASTIC"/>
    <property type="match status" value="1"/>
</dbReference>
<evidence type="ECO:0000259" key="11">
    <source>
        <dbReference type="Pfam" id="PF08544"/>
    </source>
</evidence>
<keyword evidence="6 9" id="KW-0418">Kinase</keyword>
<dbReference type="InterPro" id="IPR020568">
    <property type="entry name" value="Ribosomal_Su5_D2-typ_SF"/>
</dbReference>
<evidence type="ECO:0000256" key="3">
    <source>
        <dbReference type="ARBA" id="ARBA00017473"/>
    </source>
</evidence>
<accession>A0A388TKN4</accession>
<feature type="binding site" evidence="9">
    <location>
        <begin position="93"/>
        <end position="103"/>
    </location>
    <ligand>
        <name>ATP</name>
        <dbReference type="ChEBI" id="CHEBI:30616"/>
    </ligand>
</feature>
<keyword evidence="7 9" id="KW-0067">ATP-binding</keyword>
<dbReference type="NCBIfam" id="TIGR00154">
    <property type="entry name" value="ispE"/>
    <property type="match status" value="1"/>
</dbReference>
<evidence type="ECO:0000259" key="10">
    <source>
        <dbReference type="Pfam" id="PF00288"/>
    </source>
</evidence>
<comment type="function">
    <text evidence="9">Catalyzes the phosphorylation of the position 2 hydroxy group of 4-diphosphocytidyl-2C-methyl-D-erythritol.</text>
</comment>
<keyword evidence="5 9" id="KW-0547">Nucleotide-binding</keyword>
<keyword evidence="13" id="KW-1185">Reference proteome</keyword>
<dbReference type="SUPFAM" id="SSF55060">
    <property type="entry name" value="GHMP Kinase, C-terminal domain"/>
    <property type="match status" value="1"/>
</dbReference>